<reference evidence="1" key="1">
    <citation type="submission" date="2019-04" db="EMBL/GenBank/DDBJ databases">
        <title>Microbes associate with the intestines of laboratory mice.</title>
        <authorList>
            <person name="Navarre W."/>
            <person name="Wong E."/>
            <person name="Huang K."/>
            <person name="Tropini C."/>
            <person name="Ng K."/>
            <person name="Yu B."/>
        </authorList>
    </citation>
    <scope>NUCLEOTIDE SEQUENCE</scope>
    <source>
        <strain evidence="1">NM04_E33</strain>
    </source>
</reference>
<name>A0AC61REN7_9BACT</name>
<dbReference type="Proteomes" id="UP000306319">
    <property type="component" value="Unassembled WGS sequence"/>
</dbReference>
<evidence type="ECO:0000313" key="2">
    <source>
        <dbReference type="Proteomes" id="UP000306319"/>
    </source>
</evidence>
<accession>A0AC61REN7</accession>
<gene>
    <name evidence="1" type="ORF">E5331_08340</name>
</gene>
<dbReference type="EMBL" id="SRYB01000009">
    <property type="protein sequence ID" value="TGY79063.1"/>
    <property type="molecule type" value="Genomic_DNA"/>
</dbReference>
<evidence type="ECO:0000313" key="1">
    <source>
        <dbReference type="EMBL" id="TGY79063.1"/>
    </source>
</evidence>
<sequence length="175" mass="21041">MYLIIAGDMEHIHISDGAWRWAYNKFYKERYAHYRKSGVSAAEAIDQAFQETVDLEFHPYFPEQRPINQRLMTEWGEKHQQLLEGELHIAIINADSISPEVGIIKVKWGWLRRDLPQWLIDNGHYDYFYEIPDDEDELIEHFLFVYCDYSQSNLHWQCVPPDTQFKRLTIKDFQK</sequence>
<organism evidence="1 2">
    <name type="scientific">Lepagella muris</name>
    <dbReference type="NCBI Taxonomy" id="3032870"/>
    <lineage>
        <taxon>Bacteria</taxon>
        <taxon>Pseudomonadati</taxon>
        <taxon>Bacteroidota</taxon>
        <taxon>Bacteroidia</taxon>
        <taxon>Bacteroidales</taxon>
        <taxon>Muribaculaceae</taxon>
        <taxon>Lepagella</taxon>
    </lineage>
</organism>
<comment type="caution">
    <text evidence="1">The sequence shown here is derived from an EMBL/GenBank/DDBJ whole genome shotgun (WGS) entry which is preliminary data.</text>
</comment>
<keyword evidence="2" id="KW-1185">Reference proteome</keyword>
<proteinExistence type="predicted"/>
<protein>
    <submittedName>
        <fullName evidence="1">Uncharacterized protein</fullName>
    </submittedName>
</protein>